<evidence type="ECO:0000259" key="2">
    <source>
        <dbReference type="Pfam" id="PF00440"/>
    </source>
</evidence>
<proteinExistence type="predicted"/>
<dbReference type="InterPro" id="IPR001647">
    <property type="entry name" value="HTH_TetR"/>
</dbReference>
<evidence type="ECO:0000313" key="3">
    <source>
        <dbReference type="EMBL" id="QSE95414.1"/>
    </source>
</evidence>
<dbReference type="SUPFAM" id="SSF46689">
    <property type="entry name" value="Homeodomain-like"/>
    <property type="match status" value="1"/>
</dbReference>
<evidence type="ECO:0000313" key="4">
    <source>
        <dbReference type="Proteomes" id="UP000662986"/>
    </source>
</evidence>
<dbReference type="Gene3D" id="1.10.357.10">
    <property type="entry name" value="Tetracycline Repressor, domain 2"/>
    <property type="match status" value="1"/>
</dbReference>
<dbReference type="EMBL" id="CP070619">
    <property type="protein sequence ID" value="QSE95414.1"/>
    <property type="molecule type" value="Genomic_DNA"/>
</dbReference>
<dbReference type="InterPro" id="IPR009057">
    <property type="entry name" value="Homeodomain-like_sf"/>
</dbReference>
<reference evidence="3 4" key="2">
    <citation type="journal article" date="2022" name="Arch. Microbiol.">
        <title>Rhodococcus pseudokoreensis sp. nov. isolated from the rhizosphere of young M26 apple rootstocks.</title>
        <authorList>
            <person name="Kampfer P."/>
            <person name="Glaeser S.P."/>
            <person name="Blom J."/>
            <person name="Wolf J."/>
            <person name="Benning S."/>
            <person name="Schloter M."/>
            <person name="Neumann-Schaal M."/>
        </authorList>
    </citation>
    <scope>NUCLEOTIDE SEQUENCE [LARGE SCALE GENOMIC DNA]</scope>
    <source>
        <strain evidence="3 4">R79</strain>
    </source>
</reference>
<feature type="domain" description="HTH tetR-type" evidence="2">
    <location>
        <begin position="2"/>
        <end position="48"/>
    </location>
</feature>
<dbReference type="Proteomes" id="UP000662986">
    <property type="component" value="Chromosome"/>
</dbReference>
<keyword evidence="4" id="KW-1185">Reference proteome</keyword>
<dbReference type="Pfam" id="PF00440">
    <property type="entry name" value="TetR_N"/>
    <property type="match status" value="1"/>
</dbReference>
<name>A0A974WCG1_9NOCA</name>
<evidence type="ECO:0000256" key="1">
    <source>
        <dbReference type="ARBA" id="ARBA00023125"/>
    </source>
</evidence>
<organism evidence="3 4">
    <name type="scientific">Rhodococcus pseudokoreensis</name>
    <dbReference type="NCBI Taxonomy" id="2811421"/>
    <lineage>
        <taxon>Bacteria</taxon>
        <taxon>Bacillati</taxon>
        <taxon>Actinomycetota</taxon>
        <taxon>Actinomycetes</taxon>
        <taxon>Mycobacteriales</taxon>
        <taxon>Nocardiaceae</taxon>
        <taxon>Rhodococcus</taxon>
    </lineage>
</organism>
<sequence>MIDAAERIVAERGMPAMTLRKVQEAAGQANRTAAQYHFGSREGLISAILEDRMGPVDRARRELLDKLDTAESEPAVRQLTDALVRPLADNTVGRPGSRYARFLAQVVADPSLAEIARNHVNAGSVNDVIKRLEIAAGGGPVGRAKVEHVVILASFALARYEGSGEMSDRVVDTLVDSCVAVLTGPRE</sequence>
<protein>
    <submittedName>
        <fullName evidence="3">TetR/AcrR family transcriptional regulator</fullName>
    </submittedName>
</protein>
<reference evidence="3 4" key="1">
    <citation type="journal article" date="2021" name="Microbiol. Resour. Announc.">
        <title>Complete Genome Sequences of Two Rhodococcus sp. Strains with Large and Linear Chromosomes, Isolated from Apple Rhizosphere.</title>
        <authorList>
            <person name="Benning S."/>
            <person name="Brugnone N."/>
            <person name="Siani R."/>
            <person name="Kublik S."/>
            <person name="Schloter M."/>
            <person name="Rad V."/>
        </authorList>
    </citation>
    <scope>NUCLEOTIDE SEQUENCE [LARGE SCALE GENOMIC DNA]</scope>
    <source>
        <strain evidence="3 4">R79</strain>
    </source>
</reference>
<keyword evidence="1" id="KW-0238">DNA-binding</keyword>
<gene>
    <name evidence="3" type="ORF">JWS13_15065</name>
</gene>
<accession>A0A974WCG1</accession>